<dbReference type="PRINTS" id="PR00380">
    <property type="entry name" value="KINESINHEAVY"/>
</dbReference>
<evidence type="ECO:0000256" key="5">
    <source>
        <dbReference type="ARBA" id="ARBA00022840"/>
    </source>
</evidence>
<feature type="domain" description="FHA" evidence="12">
    <location>
        <begin position="531"/>
        <end position="583"/>
    </location>
</feature>
<dbReference type="OrthoDB" id="3176171at2759"/>
<evidence type="ECO:0000256" key="1">
    <source>
        <dbReference type="ARBA" id="ARBA00004245"/>
    </source>
</evidence>
<dbReference type="GO" id="GO:0005524">
    <property type="term" value="F:ATP binding"/>
    <property type="evidence" value="ECO:0007669"/>
    <property type="project" value="UniProtKB-UniRule"/>
</dbReference>
<evidence type="ECO:0000256" key="4">
    <source>
        <dbReference type="ARBA" id="ARBA00022741"/>
    </source>
</evidence>
<dbReference type="PROSITE" id="PS00411">
    <property type="entry name" value="KINESIN_MOTOR_1"/>
    <property type="match status" value="1"/>
</dbReference>
<comment type="subcellular location">
    <subcellularLocation>
        <location evidence="1">Cytoplasm</location>
        <location evidence="1">Cytoskeleton</location>
    </subcellularLocation>
</comment>
<keyword evidence="6" id="KW-0175">Coiled coil</keyword>
<keyword evidence="4 10" id="KW-0547">Nucleotide-binding</keyword>
<gene>
    <name evidence="14" type="ORF">AMSG_01371</name>
</gene>
<dbReference type="SUPFAM" id="SSF52540">
    <property type="entry name" value="P-loop containing nucleoside triphosphate hydrolases"/>
    <property type="match status" value="1"/>
</dbReference>
<dbReference type="InterPro" id="IPR019821">
    <property type="entry name" value="Kinesin_motor_CS"/>
</dbReference>
<feature type="region of interest" description="Disordered" evidence="11">
    <location>
        <begin position="1"/>
        <end position="31"/>
    </location>
</feature>
<comment type="similarity">
    <text evidence="9">Belongs to the TRAFAC class myosin-kinesin ATPase superfamily. Kinesin family. KIN-5/BimC subfamily.</text>
</comment>
<evidence type="ECO:0000256" key="2">
    <source>
        <dbReference type="ARBA" id="ARBA00022490"/>
    </source>
</evidence>
<sequence>MSGTTPHKLINSSSSSRSLGSPRGGSGKSSGECVRVAVRVRPFNERELALGSTSVISMYGAATAIEDVENERAKHEYTYDYSFDSSQPASPAFASQEDVFEALGRPLIEHAWSGFNCSMFAYGQTGSGKSYTMMGYGEAKGLIPRGCEALFERLAAAEADAQVSGASVEVSYLEIYNENIRDLLSPRLGATRTLSGLQRVESPGAHRAGEHSGSHLTIRENPQLGVYVVGLSKILVKSYADIEKAINAGNRSRTVARTKMNDTSSRSHSVFTIYFSKEAETSIGSESTFSKISLIDLAGSERQKHTQAQGERLKEACSINKSLSALGNVISVLADNSHRPRRQHKYVPYRDSALTRLLQESLGGNSKTVMIATVSPAADNFDESLSTLKYAHRAKQIVNSARKNEEVKAAAVDALQAEVLRLKELLAASSGGGGTGTAASPQDRLAQEEAASRLAENEALIAELSMTVAEKERRTEEINRLRSEALADMGISMVELTGALGVDKSTPHLVNLNADPLMSENLVYFLNDNVTRIGKATASVPQDIVLSGFNIQDEHCTIEAAADGSMILHPAANAKTFVNGEQVTEPAVLATGHRIILGNNYLFRYTNPAELEQLLAESDGKLPPELAGGFEFAMREFLAARGQSVDVDPDSEAGLILRLVEATDEANDVAELLKKKMIFSVELHDNDDGKREVGIRATNLLTDSTKFWSVEKFDNRFAAIQQYMEIYGQTGSWDVPAEDDPFFDPPSDQLIGTATVALGPLLSHGVIDGWFPATFGRFDEARGEVHLRLSVVAAPLDSTPSPVLLAQAKPLLITKDTIGSLVAVNISVAGIREVTCEFDEGMFVRFFFPEGSEEVTPRTEAVSLQESVSSKRASETPLAYFESFVMPLSKSLVAQLGTGSLKFELWGHDSLEARDPDVLQAVLRTRDAELEAARRNFADINAKQADEIAALKARVAELESNAYTVLKDEVNEFRAKKAKFEATLRTLHDTLPAFESQLNSMMASASASAAGVGTPPRTPRKLTPRELSQPFLGH</sequence>
<organism evidence="14 15">
    <name type="scientific">Thecamonas trahens ATCC 50062</name>
    <dbReference type="NCBI Taxonomy" id="461836"/>
    <lineage>
        <taxon>Eukaryota</taxon>
        <taxon>Apusozoa</taxon>
        <taxon>Apusomonadida</taxon>
        <taxon>Apusomonadidae</taxon>
        <taxon>Thecamonas</taxon>
    </lineage>
</organism>
<evidence type="ECO:0000256" key="6">
    <source>
        <dbReference type="ARBA" id="ARBA00023054"/>
    </source>
</evidence>
<dbReference type="GeneID" id="25561124"/>
<dbReference type="STRING" id="461836.A0A0L0DMX9"/>
<reference evidence="14 15" key="1">
    <citation type="submission" date="2010-05" db="EMBL/GenBank/DDBJ databases">
        <title>The Genome Sequence of Thecamonas trahens ATCC 50062.</title>
        <authorList>
            <consortium name="The Broad Institute Genome Sequencing Platform"/>
            <person name="Russ C."/>
            <person name="Cuomo C."/>
            <person name="Shea T."/>
            <person name="Young S.K."/>
            <person name="Zeng Q."/>
            <person name="Koehrsen M."/>
            <person name="Haas B."/>
            <person name="Borodovsky M."/>
            <person name="Guigo R."/>
            <person name="Alvarado L."/>
            <person name="Berlin A."/>
            <person name="Bochicchio J."/>
            <person name="Borenstein D."/>
            <person name="Chapman S."/>
            <person name="Chen Z."/>
            <person name="Freedman E."/>
            <person name="Gellesch M."/>
            <person name="Goldberg J."/>
            <person name="Griggs A."/>
            <person name="Gujja S."/>
            <person name="Heilman E."/>
            <person name="Heiman D."/>
            <person name="Hepburn T."/>
            <person name="Howarth C."/>
            <person name="Jen D."/>
            <person name="Larson L."/>
            <person name="Mehta T."/>
            <person name="Park D."/>
            <person name="Pearson M."/>
            <person name="Roberts A."/>
            <person name="Saif S."/>
            <person name="Shenoy N."/>
            <person name="Sisk P."/>
            <person name="Stolte C."/>
            <person name="Sykes S."/>
            <person name="Thomson T."/>
            <person name="Walk T."/>
            <person name="White J."/>
            <person name="Yandava C."/>
            <person name="Burger G."/>
            <person name="Gray M.W."/>
            <person name="Holland P.W.H."/>
            <person name="King N."/>
            <person name="Lang F.B.F."/>
            <person name="Roger A.J."/>
            <person name="Ruiz-Trillo I."/>
            <person name="Lander E."/>
            <person name="Nusbaum C."/>
        </authorList>
    </citation>
    <scope>NUCLEOTIDE SEQUENCE [LARGE SCALE GENOMIC DNA]</scope>
    <source>
        <strain evidence="14 15">ATCC 50062</strain>
    </source>
</reference>
<evidence type="ECO:0000313" key="14">
    <source>
        <dbReference type="EMBL" id="KNC53662.1"/>
    </source>
</evidence>
<evidence type="ECO:0000256" key="8">
    <source>
        <dbReference type="ARBA" id="ARBA00023212"/>
    </source>
</evidence>
<dbReference type="FunFam" id="2.60.200.20:FF:000034">
    <property type="entry name" value="kinesin-like protein KIF28P"/>
    <property type="match status" value="1"/>
</dbReference>
<keyword evidence="15" id="KW-1185">Reference proteome</keyword>
<protein>
    <submittedName>
        <fullName evidence="14">Kinesin family member 1B</fullName>
    </submittedName>
</protein>
<dbReference type="GO" id="GO:0003777">
    <property type="term" value="F:microtubule motor activity"/>
    <property type="evidence" value="ECO:0007669"/>
    <property type="project" value="InterPro"/>
</dbReference>
<dbReference type="Pfam" id="PF00498">
    <property type="entry name" value="FHA"/>
    <property type="match status" value="1"/>
</dbReference>
<dbReference type="RefSeq" id="XP_013761977.1">
    <property type="nucleotide sequence ID" value="XM_013906523.1"/>
</dbReference>
<feature type="compositionally biased region" description="Low complexity" evidence="11">
    <location>
        <begin position="12"/>
        <end position="21"/>
    </location>
</feature>
<dbReference type="PROSITE" id="PS50067">
    <property type="entry name" value="KINESIN_MOTOR_2"/>
    <property type="match status" value="1"/>
</dbReference>
<feature type="domain" description="Kinesin motor" evidence="13">
    <location>
        <begin position="33"/>
        <end position="397"/>
    </location>
</feature>
<dbReference type="GO" id="GO:0005874">
    <property type="term" value="C:microtubule"/>
    <property type="evidence" value="ECO:0007669"/>
    <property type="project" value="UniProtKB-KW"/>
</dbReference>
<dbReference type="SUPFAM" id="SSF49879">
    <property type="entry name" value="SMAD/FHA domain"/>
    <property type="match status" value="1"/>
</dbReference>
<dbReference type="EMBL" id="GL349437">
    <property type="protein sequence ID" value="KNC53662.1"/>
    <property type="molecule type" value="Genomic_DNA"/>
</dbReference>
<keyword evidence="5 10" id="KW-0067">ATP-binding</keyword>
<dbReference type="Gene3D" id="3.40.850.10">
    <property type="entry name" value="Kinesin motor domain"/>
    <property type="match status" value="1"/>
</dbReference>
<dbReference type="AlphaFoldDB" id="A0A0L0DMX9"/>
<name>A0A0L0DMX9_THETB</name>
<dbReference type="eggNOG" id="KOG0245">
    <property type="taxonomic scope" value="Eukaryota"/>
</dbReference>
<evidence type="ECO:0000256" key="10">
    <source>
        <dbReference type="PROSITE-ProRule" id="PRU00283"/>
    </source>
</evidence>
<dbReference type="InterPro" id="IPR000253">
    <property type="entry name" value="FHA_dom"/>
</dbReference>
<evidence type="ECO:0000256" key="3">
    <source>
        <dbReference type="ARBA" id="ARBA00022701"/>
    </source>
</evidence>
<accession>A0A0L0DMX9</accession>
<evidence type="ECO:0000259" key="12">
    <source>
        <dbReference type="PROSITE" id="PS50006"/>
    </source>
</evidence>
<dbReference type="GO" id="GO:0007010">
    <property type="term" value="P:cytoskeleton organization"/>
    <property type="evidence" value="ECO:0007669"/>
    <property type="project" value="UniProtKB-ARBA"/>
</dbReference>
<feature type="region of interest" description="Disordered" evidence="11">
    <location>
        <begin position="1005"/>
        <end position="1034"/>
    </location>
</feature>
<dbReference type="Proteomes" id="UP000054408">
    <property type="component" value="Unassembled WGS sequence"/>
</dbReference>
<dbReference type="SMART" id="SM00240">
    <property type="entry name" value="FHA"/>
    <property type="match status" value="1"/>
</dbReference>
<dbReference type="FunFam" id="3.40.850.10:FF:000019">
    <property type="entry name" value="Kinesin-like protein KIN-5D"/>
    <property type="match status" value="1"/>
</dbReference>
<evidence type="ECO:0000256" key="11">
    <source>
        <dbReference type="SAM" id="MobiDB-lite"/>
    </source>
</evidence>
<dbReference type="GO" id="GO:0007018">
    <property type="term" value="P:microtubule-based movement"/>
    <property type="evidence" value="ECO:0007669"/>
    <property type="project" value="InterPro"/>
</dbReference>
<evidence type="ECO:0000259" key="13">
    <source>
        <dbReference type="PROSITE" id="PS50067"/>
    </source>
</evidence>
<keyword evidence="2" id="KW-0963">Cytoplasm</keyword>
<proteinExistence type="inferred from homology"/>
<dbReference type="Pfam" id="PF00225">
    <property type="entry name" value="Kinesin"/>
    <property type="match status" value="1"/>
</dbReference>
<evidence type="ECO:0000256" key="9">
    <source>
        <dbReference type="ARBA" id="ARBA00034704"/>
    </source>
</evidence>
<dbReference type="InterPro" id="IPR008984">
    <property type="entry name" value="SMAD_FHA_dom_sf"/>
</dbReference>
<dbReference type="GO" id="GO:0008017">
    <property type="term" value="F:microtubule binding"/>
    <property type="evidence" value="ECO:0007669"/>
    <property type="project" value="InterPro"/>
</dbReference>
<keyword evidence="3" id="KW-0493">Microtubule</keyword>
<dbReference type="PROSITE" id="PS50006">
    <property type="entry name" value="FHA_DOMAIN"/>
    <property type="match status" value="1"/>
</dbReference>
<evidence type="ECO:0000256" key="7">
    <source>
        <dbReference type="ARBA" id="ARBA00023175"/>
    </source>
</evidence>
<feature type="region of interest" description="Disordered" evidence="11">
    <location>
        <begin position="430"/>
        <end position="450"/>
    </location>
</feature>
<feature type="binding site" evidence="10">
    <location>
        <begin position="123"/>
        <end position="130"/>
    </location>
    <ligand>
        <name>ATP</name>
        <dbReference type="ChEBI" id="CHEBI:30616"/>
    </ligand>
</feature>
<keyword evidence="7 10" id="KW-0505">Motor protein</keyword>
<dbReference type="InterPro" id="IPR001752">
    <property type="entry name" value="Kinesin_motor_dom"/>
</dbReference>
<keyword evidence="8" id="KW-0206">Cytoskeleton</keyword>
<evidence type="ECO:0000313" key="15">
    <source>
        <dbReference type="Proteomes" id="UP000054408"/>
    </source>
</evidence>
<dbReference type="PANTHER" id="PTHR47117">
    <property type="entry name" value="STAR-RELATED LIPID TRANSFER PROTEIN 9"/>
    <property type="match status" value="1"/>
</dbReference>
<dbReference type="Gene3D" id="2.60.200.20">
    <property type="match status" value="1"/>
</dbReference>
<dbReference type="Gene3D" id="6.10.250.2520">
    <property type="match status" value="1"/>
</dbReference>
<dbReference type="InterPro" id="IPR027417">
    <property type="entry name" value="P-loop_NTPase"/>
</dbReference>
<dbReference type="InterPro" id="IPR036961">
    <property type="entry name" value="Kinesin_motor_dom_sf"/>
</dbReference>
<dbReference type="SMART" id="SM00129">
    <property type="entry name" value="KISc"/>
    <property type="match status" value="1"/>
</dbReference>